<dbReference type="InterPro" id="IPR036938">
    <property type="entry name" value="PAP2/HPO_sf"/>
</dbReference>
<dbReference type="PANTHER" id="PTHR14969">
    <property type="entry name" value="SPHINGOSINE-1-PHOSPHATE PHOSPHOHYDROLASE"/>
    <property type="match status" value="1"/>
</dbReference>
<sequence>MNKSTGPRRAWLISFICLLAFGAFALLIDTHRIYSFDLRQIRFWQGMESPGMTRLAEALSASGRTKPVVGAALLVMAFLFFALRRRWELLMVVMALGGSTLLNTAVKNAVGRERPSLHRIAEEAGYSFPSGHAMAALSLYGITVYLLWRHVRNGWGKALIAAVAAVYILAIGASRIYLGVHYPSDVIGGYLLSGCWLAATIGTFRSLQARRTRSISSAA</sequence>
<dbReference type="Pfam" id="PF01569">
    <property type="entry name" value="PAP2"/>
    <property type="match status" value="1"/>
</dbReference>
<dbReference type="AlphaFoldDB" id="A0A7X0SM59"/>
<feature type="transmembrane region" description="Helical" evidence="1">
    <location>
        <begin position="65"/>
        <end position="82"/>
    </location>
</feature>
<keyword evidence="1" id="KW-0472">Membrane</keyword>
<dbReference type="SMART" id="SM00014">
    <property type="entry name" value="acidPPc"/>
    <property type="match status" value="1"/>
</dbReference>
<keyword evidence="1" id="KW-0812">Transmembrane</keyword>
<gene>
    <name evidence="3" type="ORF">H7C18_05220</name>
</gene>
<comment type="caution">
    <text evidence="3">The sequence shown here is derived from an EMBL/GenBank/DDBJ whole genome shotgun (WGS) entry which is preliminary data.</text>
</comment>
<feature type="transmembrane region" description="Helical" evidence="1">
    <location>
        <begin position="159"/>
        <end position="180"/>
    </location>
</feature>
<dbReference type="InterPro" id="IPR000326">
    <property type="entry name" value="PAP2/HPO"/>
</dbReference>
<organism evidence="3 4">
    <name type="scientific">Cohnella zeiphila</name>
    <dbReference type="NCBI Taxonomy" id="2761120"/>
    <lineage>
        <taxon>Bacteria</taxon>
        <taxon>Bacillati</taxon>
        <taxon>Bacillota</taxon>
        <taxon>Bacilli</taxon>
        <taxon>Bacillales</taxon>
        <taxon>Paenibacillaceae</taxon>
        <taxon>Cohnella</taxon>
    </lineage>
</organism>
<dbReference type="Gene3D" id="1.20.144.10">
    <property type="entry name" value="Phosphatidic acid phosphatase type 2/haloperoxidase"/>
    <property type="match status" value="2"/>
</dbReference>
<proteinExistence type="predicted"/>
<reference evidence="3 4" key="1">
    <citation type="submission" date="2020-08" db="EMBL/GenBank/DDBJ databases">
        <title>Cohnella phylogeny.</title>
        <authorList>
            <person name="Dunlap C."/>
        </authorList>
    </citation>
    <scope>NUCLEOTIDE SEQUENCE [LARGE SCALE GENOMIC DNA]</scope>
    <source>
        <strain evidence="3 4">CBP 2801</strain>
    </source>
</reference>
<dbReference type="Proteomes" id="UP000564644">
    <property type="component" value="Unassembled WGS sequence"/>
</dbReference>
<evidence type="ECO:0000313" key="3">
    <source>
        <dbReference type="EMBL" id="MBB6730293.1"/>
    </source>
</evidence>
<protein>
    <submittedName>
        <fullName evidence="3">Phosphatase PAP2 family protein</fullName>
    </submittedName>
</protein>
<feature type="transmembrane region" description="Helical" evidence="1">
    <location>
        <begin position="89"/>
        <end position="106"/>
    </location>
</feature>
<accession>A0A7X0SM59</accession>
<dbReference type="PANTHER" id="PTHR14969:SF13">
    <property type="entry name" value="AT30094P"/>
    <property type="match status" value="1"/>
</dbReference>
<dbReference type="RefSeq" id="WP_185127966.1">
    <property type="nucleotide sequence ID" value="NZ_JACJVO010000007.1"/>
</dbReference>
<evidence type="ECO:0000256" key="1">
    <source>
        <dbReference type="SAM" id="Phobius"/>
    </source>
</evidence>
<name>A0A7X0SM59_9BACL</name>
<keyword evidence="1" id="KW-1133">Transmembrane helix</keyword>
<dbReference type="EMBL" id="JACJVO010000007">
    <property type="protein sequence ID" value="MBB6730293.1"/>
    <property type="molecule type" value="Genomic_DNA"/>
</dbReference>
<feature type="transmembrane region" description="Helical" evidence="1">
    <location>
        <begin position="186"/>
        <end position="204"/>
    </location>
</feature>
<evidence type="ECO:0000259" key="2">
    <source>
        <dbReference type="SMART" id="SM00014"/>
    </source>
</evidence>
<dbReference type="SUPFAM" id="SSF48317">
    <property type="entry name" value="Acid phosphatase/Vanadium-dependent haloperoxidase"/>
    <property type="match status" value="1"/>
</dbReference>
<feature type="transmembrane region" description="Helical" evidence="1">
    <location>
        <begin position="126"/>
        <end position="147"/>
    </location>
</feature>
<evidence type="ECO:0000313" key="4">
    <source>
        <dbReference type="Proteomes" id="UP000564644"/>
    </source>
</evidence>
<feature type="domain" description="Phosphatidic acid phosphatase type 2/haloperoxidase" evidence="2">
    <location>
        <begin position="89"/>
        <end position="201"/>
    </location>
</feature>
<dbReference type="CDD" id="cd03392">
    <property type="entry name" value="PAP2_like_2"/>
    <property type="match status" value="1"/>
</dbReference>
<keyword evidence="4" id="KW-1185">Reference proteome</keyword>